<dbReference type="Proteomes" id="UP000199120">
    <property type="component" value="Unassembled WGS sequence"/>
</dbReference>
<keyword evidence="1" id="KW-0732">Signal</keyword>
<gene>
    <name evidence="2" type="ORF">SAMN05192542_11624</name>
</gene>
<dbReference type="RefSeq" id="WP_134170391.1">
    <property type="nucleotide sequence ID" value="NZ_SOCM01000020.1"/>
</dbReference>
<evidence type="ECO:0000256" key="1">
    <source>
        <dbReference type="SAM" id="SignalP"/>
    </source>
</evidence>
<accession>A0A1H7TQ05</accession>
<protein>
    <recommendedName>
        <fullName evidence="4">DUF4148 domain-containing protein</fullName>
    </recommendedName>
</protein>
<feature type="signal peptide" evidence="1">
    <location>
        <begin position="1"/>
        <end position="23"/>
    </location>
</feature>
<dbReference type="AlphaFoldDB" id="A0A1H7TQ05"/>
<keyword evidence="3" id="KW-1185">Reference proteome</keyword>
<dbReference type="EMBL" id="FOAJ01000016">
    <property type="protein sequence ID" value="SEL86758.1"/>
    <property type="molecule type" value="Genomic_DNA"/>
</dbReference>
<reference evidence="3" key="1">
    <citation type="submission" date="2016-10" db="EMBL/GenBank/DDBJ databases">
        <authorList>
            <person name="Varghese N."/>
            <person name="Submissions S."/>
        </authorList>
    </citation>
    <scope>NUCLEOTIDE SEQUENCE [LARGE SCALE GENOMIC DNA]</scope>
    <source>
        <strain evidence="3">LMG 26416</strain>
    </source>
</reference>
<name>A0A1H7TQ05_9BURK</name>
<feature type="chain" id="PRO_5030029304" description="DUF4148 domain-containing protein" evidence="1">
    <location>
        <begin position="24"/>
        <end position="117"/>
    </location>
</feature>
<evidence type="ECO:0000313" key="3">
    <source>
        <dbReference type="Proteomes" id="UP000199120"/>
    </source>
</evidence>
<organism evidence="2 3">
    <name type="scientific">Paraburkholderia caballeronis</name>
    <dbReference type="NCBI Taxonomy" id="416943"/>
    <lineage>
        <taxon>Bacteria</taxon>
        <taxon>Pseudomonadati</taxon>
        <taxon>Pseudomonadota</taxon>
        <taxon>Betaproteobacteria</taxon>
        <taxon>Burkholderiales</taxon>
        <taxon>Burkholderiaceae</taxon>
        <taxon>Paraburkholderia</taxon>
    </lineage>
</organism>
<evidence type="ECO:0008006" key="4">
    <source>
        <dbReference type="Google" id="ProtNLM"/>
    </source>
</evidence>
<sequence>MVRIACSLSVASLVLVATVAAAAAQPPHPASDLAHAQQLVGQSRRLVRDAHRQSPDGFGGHEAKAEKLLRRASVELNAAHDFASYNTVKTPPRPHTVKHRKRRRIVRVAQHVEPASQ</sequence>
<proteinExistence type="predicted"/>
<evidence type="ECO:0000313" key="2">
    <source>
        <dbReference type="EMBL" id="SEL86758.1"/>
    </source>
</evidence>